<dbReference type="InterPro" id="IPR022409">
    <property type="entry name" value="PKD/Chitinase_dom"/>
</dbReference>
<evidence type="ECO:0000256" key="3">
    <source>
        <dbReference type="SAM" id="Phobius"/>
    </source>
</evidence>
<dbReference type="SMART" id="SM00560">
    <property type="entry name" value="LamGL"/>
    <property type="match status" value="2"/>
</dbReference>
<dbReference type="CDD" id="cd00146">
    <property type="entry name" value="PKD"/>
    <property type="match status" value="1"/>
</dbReference>
<evidence type="ECO:0000313" key="7">
    <source>
        <dbReference type="EMBL" id="BDY13734.1"/>
    </source>
</evidence>
<sequence length="2558" mass="283571">MKRVIENYGSTILMLFLSILMIGWMGGCEFDRHEVKGGSSVVNREKFDLAATKADLESRYRSIAPSQVIRIGFTRPLKQDENGSLALYGEKTVTGPNDYTPLTSDWLRLYRDGKEVEGRLYLSSDSMELIFVPKDFLEEGAEYKALVSMATTSKDGKMLGKDVVFKITTQTGVPLASIEGPDFIKKGESPTFTLKSLFSPEEIHWSADEAEHSGETEEKNPEVSFEYPEEGHYVVVTEVEDPYGRSVTVRHGITVLPDIEEKLRNRSTLSAVAKTDIESIPDDTLRETLEEESENVIETVEASYETKTRRTSSLRNFSGKLLHAVLMRPNAIAKWKENYLDKLFESDRFLGIVLIGGAPAILSYSENPSSDGYLLHIALDRGRTAISHRDEKQSISLHRLEGTPTPLLYTLSVPIGSKTLESLSEALPREIREVLPILHLDEKRRLLLEVPVFEEEKASGRSYGMVSTRGVWRTFNGYVSKIIETGEEVADTGMSALEQAIETLVSLVGDDILDLLKTFKSLVKKVKSLNPVENLDDYSAIASQIKNRYNSLKSVYENAGNIVATATDPDRLMHDLRNFLSKGDTNVKAFFDYAFSRLQEKKKSLEDVVDLFKSYRGNIDTMISEIAPDPSKDARIKLWISDGTAYLSLKKGSTVQNVSFDTISYCKSYLDAFNEKVGSDFPIVWLYDKLNLLVQSFPDYATALDYKASEKKIRFYAKENSTSDSPCDAESTSTLCFDTLLSSESLKSTFLVTPLPGSDGRLRMTFDPFSPVVPPMEGEDSLTALYNHLQQSCPAFPEITADLKIPFRGNLLDISATTHPDISVSASAGIGVEFNYHVLLGGKAGAALSFSVGIDPLNLQSGTLELLKNIVLEEFNATKENMGLVTEAFDEGVQAGIMQFADDKLFIDFLKNYAAGIKEALDESNLSEIAQSISFGISFEPEIGVGVGAGGTGTGGANANLKIGVEAGLSWDLGLFADSVAVVLDTYDIDTFFLSPMKRVGKTLQKAVEESAQSGDPAAALLHQNPMQQAALIFKDTFVQLIEKMRDTDNSNLINLYREMAKRMSLSFGLEIGENAEGEEAVSIEETMEWKPALSINGEALFNIIQNIAGNDTTVPYLDHAGIYPEVTLSYPFTASIEVSFDEGVKLSYGGAFQADFIYGVWTVASDPFLNDSGAESIATQNVNLKPDVIVKMSADKSSLESGESSTLTCDVTTADGVSPDVSWYIEGEKVEGTDALLYDGNTIATVIAMANNTLQLRPAITGELHIACIAGSGGTYGIDTLTIERLNEAPSKPTFSLPATDILDLDENSTLTLSATDDDGDPVTYVVQISEDTTFTNYIEMTISSPTFHLPDNLSWGHRYYLRAKATDGVAESGWSNTVSFYYHLELPVYISYWVKTAGDPVLREVEGDDASVRYTSLAEGYAFEIAGNIEYIEGAEVQIATAPDFDEEETIFSQTLYSLDEDTAYWNDYQCGNFYIRIIYSLEDANGTIHRVSSGIVHLKLVPDTPTLTTPADGVRFSHHSIVSFRITTPNVTADALPDSYVIEYAPKSDFSSDVTSSGPLAEGEWNTTLPTLDSEPYSRSYWWRARAKCNGVWSDWSAPRSFVVENRPPVPDDHEYYLNGKNMKTLGENIHICIDERIKIRFHFEDPDSDAISGATFLLSKYPSLSIERNVTVENPSPSLWMEAEYDASQAGYGTSYVEPLGKDIYGAGLERDWYAEHQEEAGVFTVVNCVPRMPRDEDIAGPSPTQTIIEGQELVFTAANLVDPDGDPIAFARLAISHNGTTTVLDANVSEDGRAIWYFTPVESGTYNFSVQAVSRYGETLQFGDENDDHIFKVIPPPSGIPIAPEDGAILFDDAISSPLELLVMPQEDVNTSAIRAIQYEWARDENFTVDRSISAWNAKDEAMDAKGIFHYSPEVGEGDWYWHARFSYTVAPGPWSETRCFSFWKADRFASYTPEPSLASSYEKAEDGSVNIPVSFENLWKGCRGERGMVEYKICFDGECTSVVQKGELDANDTIRFTPPAGHDTFYISFQQRFDSDHESMKSEPVRFDIVRHAKLTGYWNFSECDAKDRSGENRDGEIDGNPLCIEEAPKDKALYLHGDEDYIELPAIGGFTSNGPFTVSLWIEPSELEGEHAILWFTTRIFKKGEDASAIPFGLKIVDGKPRWYVTSEEGELTLYAEGVALPKNIWTHLAITYENGTITLYQNGEVAAKMSAPEKLREMEGPIYLGFDGTNDSSLYKGYIDEVKLYTYALRPEEVETAMHDIDEAFEEPFEPLESVSATPEKGEAPLTVRFHAEPSDVGIYLWDFEGDGQFDSAQGHDATHTYENPGSYEAVVMRESNGGGWKRIHIEVAPPASLVGWWNFDDCKGRDASGKHPASIHGKVTCEEGYRGQALLFDGESGYLEVPYDTELDPKALTLSFHFLPGEPGESVRQLVTRGEWGPYGVKIVEGEIVAFVYLEEDEEPIELRYELPETKEWIHVAITYDGEYFTLYVDGKAVGRSEIRSEFIRSKTPLYIGAAPLPESEEMGGYFNGTLDEIRLYDRALKVSEIGKI</sequence>
<dbReference type="InterPro" id="IPR035986">
    <property type="entry name" value="PKD_dom_sf"/>
</dbReference>
<evidence type="ECO:0000256" key="2">
    <source>
        <dbReference type="ARBA" id="ARBA00023157"/>
    </source>
</evidence>
<keyword evidence="1" id="KW-0732">Signal</keyword>
<dbReference type="SUPFAM" id="SSF49899">
    <property type="entry name" value="Concanavalin A-like lectins/glucanases"/>
    <property type="match status" value="2"/>
</dbReference>
<dbReference type="Gene3D" id="2.60.40.10">
    <property type="entry name" value="Immunoglobulins"/>
    <property type="match status" value="3"/>
</dbReference>
<dbReference type="InterPro" id="IPR036116">
    <property type="entry name" value="FN3_sf"/>
</dbReference>
<gene>
    <name evidence="7" type="ORF">HCR_20460</name>
</gene>
<dbReference type="PROSITE" id="PS50093">
    <property type="entry name" value="PKD"/>
    <property type="match status" value="1"/>
</dbReference>
<evidence type="ECO:0000313" key="8">
    <source>
        <dbReference type="Proteomes" id="UP001321445"/>
    </source>
</evidence>
<dbReference type="RefSeq" id="WP_286336678.1">
    <property type="nucleotide sequence ID" value="NZ_AP027370.1"/>
</dbReference>
<accession>A0ABM8FMV8</accession>
<evidence type="ECO:0000259" key="5">
    <source>
        <dbReference type="PROSITE" id="PS50835"/>
    </source>
</evidence>
<reference evidence="7 8" key="1">
    <citation type="submission" date="2023-03" db="EMBL/GenBank/DDBJ databases">
        <title>Description of Hydrogenimonas sp. ISO32.</title>
        <authorList>
            <person name="Mino S."/>
            <person name="Fukazawa S."/>
            <person name="Sawabe T."/>
        </authorList>
    </citation>
    <scope>NUCLEOTIDE SEQUENCE [LARGE SCALE GENOMIC DNA]</scope>
    <source>
        <strain evidence="7 8">ISO32</strain>
    </source>
</reference>
<feature type="domain" description="Ig-like" evidence="5">
    <location>
        <begin position="1187"/>
        <end position="1285"/>
    </location>
</feature>
<dbReference type="CDD" id="cd00063">
    <property type="entry name" value="FN3"/>
    <property type="match status" value="1"/>
</dbReference>
<dbReference type="SUPFAM" id="SSF49265">
    <property type="entry name" value="Fibronectin type III"/>
    <property type="match status" value="1"/>
</dbReference>
<proteinExistence type="predicted"/>
<keyword evidence="2" id="KW-1015">Disulfide bond</keyword>
<dbReference type="InterPro" id="IPR013783">
    <property type="entry name" value="Ig-like_fold"/>
</dbReference>
<dbReference type="PANTHER" id="PTHR42535">
    <property type="entry name" value="OOKINETE PROTEIN, PUTATIVE-RELATED"/>
    <property type="match status" value="1"/>
</dbReference>
<dbReference type="EMBL" id="AP027370">
    <property type="protein sequence ID" value="BDY13734.1"/>
    <property type="molecule type" value="Genomic_DNA"/>
</dbReference>
<dbReference type="InterPro" id="IPR013320">
    <property type="entry name" value="ConA-like_dom_sf"/>
</dbReference>
<feature type="transmembrane region" description="Helical" evidence="3">
    <location>
        <begin position="7"/>
        <end position="26"/>
    </location>
</feature>
<keyword evidence="3" id="KW-0472">Membrane</keyword>
<name>A0ABM8FMV8_9BACT</name>
<dbReference type="InterPro" id="IPR007110">
    <property type="entry name" value="Ig-like_dom"/>
</dbReference>
<feature type="domain" description="PKD" evidence="4">
    <location>
        <begin position="2308"/>
        <end position="2347"/>
    </location>
</feature>
<feature type="domain" description="Fibronectin type-III" evidence="6">
    <location>
        <begin position="1290"/>
        <end position="1389"/>
    </location>
</feature>
<dbReference type="Proteomes" id="UP001321445">
    <property type="component" value="Chromosome"/>
</dbReference>
<dbReference type="PROSITE" id="PS50835">
    <property type="entry name" value="IG_LIKE"/>
    <property type="match status" value="1"/>
</dbReference>
<organism evidence="7 8">
    <name type="scientific">Hydrogenimonas cancrithermarum</name>
    <dbReference type="NCBI Taxonomy" id="2993563"/>
    <lineage>
        <taxon>Bacteria</taxon>
        <taxon>Pseudomonadati</taxon>
        <taxon>Campylobacterota</taxon>
        <taxon>Epsilonproteobacteria</taxon>
        <taxon>Campylobacterales</taxon>
        <taxon>Hydrogenimonadaceae</taxon>
        <taxon>Hydrogenimonas</taxon>
    </lineage>
</organism>
<evidence type="ECO:0000259" key="4">
    <source>
        <dbReference type="PROSITE" id="PS50093"/>
    </source>
</evidence>
<evidence type="ECO:0000256" key="1">
    <source>
        <dbReference type="ARBA" id="ARBA00022729"/>
    </source>
</evidence>
<dbReference type="PROSITE" id="PS50853">
    <property type="entry name" value="FN3"/>
    <property type="match status" value="1"/>
</dbReference>
<dbReference type="PROSITE" id="PS51257">
    <property type="entry name" value="PROKAR_LIPOPROTEIN"/>
    <property type="match status" value="1"/>
</dbReference>
<dbReference type="SUPFAM" id="SSF49299">
    <property type="entry name" value="PKD domain"/>
    <property type="match status" value="1"/>
</dbReference>
<dbReference type="SMART" id="SM00089">
    <property type="entry name" value="PKD"/>
    <property type="match status" value="2"/>
</dbReference>
<dbReference type="Pfam" id="PF00801">
    <property type="entry name" value="PKD"/>
    <property type="match status" value="1"/>
</dbReference>
<dbReference type="Pfam" id="PF13385">
    <property type="entry name" value="Laminin_G_3"/>
    <property type="match status" value="2"/>
</dbReference>
<protein>
    <recommendedName>
        <fullName evidence="9">Ig-like domain-containing protein</fullName>
    </recommendedName>
</protein>
<dbReference type="InterPro" id="IPR006558">
    <property type="entry name" value="LamG-like"/>
</dbReference>
<dbReference type="PANTHER" id="PTHR42535:SF2">
    <property type="entry name" value="CHROMOSOME UNDETERMINED SCAFFOLD_146, WHOLE GENOME SHOTGUN SEQUENCE"/>
    <property type="match status" value="1"/>
</dbReference>
<keyword evidence="8" id="KW-1185">Reference proteome</keyword>
<dbReference type="InterPro" id="IPR000601">
    <property type="entry name" value="PKD_dom"/>
</dbReference>
<keyword evidence="3" id="KW-0812">Transmembrane</keyword>
<dbReference type="InterPro" id="IPR003961">
    <property type="entry name" value="FN3_dom"/>
</dbReference>
<dbReference type="Gene3D" id="2.60.120.200">
    <property type="match status" value="2"/>
</dbReference>
<keyword evidence="3" id="KW-1133">Transmembrane helix</keyword>
<evidence type="ECO:0008006" key="9">
    <source>
        <dbReference type="Google" id="ProtNLM"/>
    </source>
</evidence>
<evidence type="ECO:0000259" key="6">
    <source>
        <dbReference type="PROSITE" id="PS50853"/>
    </source>
</evidence>